<dbReference type="Pfam" id="PF03799">
    <property type="entry name" value="FtsQ_DivIB_C"/>
    <property type="match status" value="1"/>
</dbReference>
<dbReference type="OrthoDB" id="9790370at2"/>
<evidence type="ECO:0000256" key="2">
    <source>
        <dbReference type="ARBA" id="ARBA00022475"/>
    </source>
</evidence>
<keyword evidence="3" id="KW-0997">Cell inner membrane</keyword>
<evidence type="ECO:0000256" key="6">
    <source>
        <dbReference type="ARBA" id="ARBA00022989"/>
    </source>
</evidence>
<dbReference type="Gene3D" id="3.40.50.11690">
    <property type="entry name" value="Cell division protein FtsQ/DivIB"/>
    <property type="match status" value="1"/>
</dbReference>
<dbReference type="Pfam" id="PF08478">
    <property type="entry name" value="POTRA_1"/>
    <property type="match status" value="1"/>
</dbReference>
<dbReference type="EMBL" id="QGGU01000010">
    <property type="protein sequence ID" value="PWK47932.1"/>
    <property type="molecule type" value="Genomic_DNA"/>
</dbReference>
<dbReference type="Gene3D" id="3.10.20.310">
    <property type="entry name" value="membrane protein fhac"/>
    <property type="match status" value="1"/>
</dbReference>
<keyword evidence="7 9" id="KW-0472">Membrane</keyword>
<keyword evidence="12" id="KW-1185">Reference proteome</keyword>
<evidence type="ECO:0000256" key="4">
    <source>
        <dbReference type="ARBA" id="ARBA00022618"/>
    </source>
</evidence>
<dbReference type="PANTHER" id="PTHR35851:SF1">
    <property type="entry name" value="CELL DIVISION PROTEIN FTSQ"/>
    <property type="match status" value="1"/>
</dbReference>
<feature type="transmembrane region" description="Helical" evidence="9">
    <location>
        <begin position="23"/>
        <end position="43"/>
    </location>
</feature>
<dbReference type="GO" id="GO:0016020">
    <property type="term" value="C:membrane"/>
    <property type="evidence" value="ECO:0007669"/>
    <property type="project" value="UniProtKB-SubCell"/>
</dbReference>
<evidence type="ECO:0000313" key="11">
    <source>
        <dbReference type="EMBL" id="PWK47932.1"/>
    </source>
</evidence>
<proteinExistence type="predicted"/>
<comment type="caution">
    <text evidence="11">The sequence shown here is derived from an EMBL/GenBank/DDBJ whole genome shotgun (WGS) entry which is preliminary data.</text>
</comment>
<organism evidence="11 12">
    <name type="scientific">Pleionea mediterranea</name>
    <dbReference type="NCBI Taxonomy" id="523701"/>
    <lineage>
        <taxon>Bacteria</taxon>
        <taxon>Pseudomonadati</taxon>
        <taxon>Pseudomonadota</taxon>
        <taxon>Gammaproteobacteria</taxon>
        <taxon>Oceanospirillales</taxon>
        <taxon>Pleioneaceae</taxon>
        <taxon>Pleionea</taxon>
    </lineage>
</organism>
<reference evidence="11 12" key="1">
    <citation type="submission" date="2018-05" db="EMBL/GenBank/DDBJ databases">
        <title>Genomic Encyclopedia of Type Strains, Phase IV (KMG-IV): sequencing the most valuable type-strain genomes for metagenomic binning, comparative biology and taxonomic classification.</title>
        <authorList>
            <person name="Goeker M."/>
        </authorList>
    </citation>
    <scope>NUCLEOTIDE SEQUENCE [LARGE SCALE GENOMIC DNA]</scope>
    <source>
        <strain evidence="11 12">DSM 25350</strain>
    </source>
</reference>
<keyword evidence="8" id="KW-0131">Cell cycle</keyword>
<evidence type="ECO:0000256" key="9">
    <source>
        <dbReference type="SAM" id="Phobius"/>
    </source>
</evidence>
<dbReference type="InterPro" id="IPR013685">
    <property type="entry name" value="POTRA_FtsQ_type"/>
</dbReference>
<evidence type="ECO:0000313" key="12">
    <source>
        <dbReference type="Proteomes" id="UP000245790"/>
    </source>
</evidence>
<protein>
    <submittedName>
        <fullName evidence="11">Cell division septal protein FtsQ</fullName>
    </submittedName>
</protein>
<name>A0A316FIM0_9GAMM</name>
<dbReference type="InterPro" id="IPR005548">
    <property type="entry name" value="Cell_div_FtsQ/DivIB_C"/>
</dbReference>
<keyword evidence="2" id="KW-1003">Cell membrane</keyword>
<dbReference type="AlphaFoldDB" id="A0A316FIM0"/>
<comment type="subcellular location">
    <subcellularLocation>
        <location evidence="1">Membrane</location>
    </subcellularLocation>
</comment>
<evidence type="ECO:0000256" key="5">
    <source>
        <dbReference type="ARBA" id="ARBA00022692"/>
    </source>
</evidence>
<dbReference type="PANTHER" id="PTHR35851">
    <property type="entry name" value="CELL DIVISION PROTEIN FTSQ"/>
    <property type="match status" value="1"/>
</dbReference>
<dbReference type="Proteomes" id="UP000245790">
    <property type="component" value="Unassembled WGS sequence"/>
</dbReference>
<evidence type="ECO:0000256" key="3">
    <source>
        <dbReference type="ARBA" id="ARBA00022519"/>
    </source>
</evidence>
<dbReference type="PROSITE" id="PS51779">
    <property type="entry name" value="POTRA"/>
    <property type="match status" value="1"/>
</dbReference>
<evidence type="ECO:0000256" key="7">
    <source>
        <dbReference type="ARBA" id="ARBA00023136"/>
    </source>
</evidence>
<keyword evidence="6 9" id="KW-1133">Transmembrane helix</keyword>
<feature type="domain" description="POTRA" evidence="10">
    <location>
        <begin position="84"/>
        <end position="153"/>
    </location>
</feature>
<gene>
    <name evidence="11" type="ORF">C8D97_110147</name>
</gene>
<dbReference type="InterPro" id="IPR034746">
    <property type="entry name" value="POTRA"/>
</dbReference>
<sequence>MSQRKRQMATTKKSDSGASLKRWLRLSVFIVGLGAVTVSVFMFSQPVFNWLKSKAVNNQVAGSAVKNSELTDSELTDSESSNTVKSWKVAFQNAPDFVTAESLERYIKAEIDDSFFTLDVAEVSEVILTYPWVKQVKARKVWPHTLMLDVEEHQPWLNLNNEKLISKEGIVFQADNVTQFEQLPLLTGNYGKISDLLSMYHFFSEQMPENEFRITELSVSPHNGWTMQLENGIALFLGKKELSDRLERFLTVVESVNQQQKQRLAYIDMRYQSGVAVGWKNKKQEQVAQH</sequence>
<evidence type="ECO:0000259" key="10">
    <source>
        <dbReference type="PROSITE" id="PS51779"/>
    </source>
</evidence>
<keyword evidence="4 11" id="KW-0132">Cell division</keyword>
<accession>A0A316FIM0</accession>
<evidence type="ECO:0000256" key="1">
    <source>
        <dbReference type="ARBA" id="ARBA00004370"/>
    </source>
</evidence>
<evidence type="ECO:0000256" key="8">
    <source>
        <dbReference type="ARBA" id="ARBA00023306"/>
    </source>
</evidence>
<dbReference type="GO" id="GO:0090529">
    <property type="term" value="P:cell septum assembly"/>
    <property type="evidence" value="ECO:0007669"/>
    <property type="project" value="InterPro"/>
</dbReference>
<keyword evidence="5 9" id="KW-0812">Transmembrane</keyword>
<dbReference type="InterPro" id="IPR026579">
    <property type="entry name" value="FtsQ"/>
</dbReference>
<dbReference type="InterPro" id="IPR045335">
    <property type="entry name" value="FtsQ_C_sf"/>
</dbReference>
<dbReference type="RefSeq" id="WP_109764464.1">
    <property type="nucleotide sequence ID" value="NZ_QGGU01000010.1"/>
</dbReference>